<dbReference type="PROSITE" id="PS50110">
    <property type="entry name" value="RESPONSE_REGULATORY"/>
    <property type="match status" value="1"/>
</dbReference>
<evidence type="ECO:0000259" key="3">
    <source>
        <dbReference type="PROSITE" id="PS50110"/>
    </source>
</evidence>
<dbReference type="InterPro" id="IPR001789">
    <property type="entry name" value="Sig_transdc_resp-reg_receiver"/>
</dbReference>
<feature type="domain" description="PAS" evidence="4">
    <location>
        <begin position="134"/>
        <end position="204"/>
    </location>
</feature>
<accession>A0A2V2NAB9</accession>
<dbReference type="EMBL" id="QGMY01000003">
    <property type="protein sequence ID" value="PWR73257.1"/>
    <property type="molecule type" value="Genomic_DNA"/>
</dbReference>
<feature type="domain" description="Response regulatory" evidence="3">
    <location>
        <begin position="7"/>
        <end position="122"/>
    </location>
</feature>
<dbReference type="GeneID" id="97549985"/>
<dbReference type="RefSeq" id="WP_109967911.1">
    <property type="nucleotide sequence ID" value="NZ_CP176093.1"/>
</dbReference>
<dbReference type="Pfam" id="PF08448">
    <property type="entry name" value="PAS_4"/>
    <property type="match status" value="1"/>
</dbReference>
<dbReference type="GO" id="GO:0000160">
    <property type="term" value="P:phosphorelay signal transduction system"/>
    <property type="evidence" value="ECO:0007669"/>
    <property type="project" value="InterPro"/>
</dbReference>
<dbReference type="InterPro" id="IPR035965">
    <property type="entry name" value="PAS-like_dom_sf"/>
</dbReference>
<dbReference type="NCBIfam" id="TIGR00229">
    <property type="entry name" value="sensory_box"/>
    <property type="match status" value="1"/>
</dbReference>
<keyword evidence="1 2" id="KW-0597">Phosphoprotein</keyword>
<evidence type="ECO:0000313" key="6">
    <source>
        <dbReference type="Proteomes" id="UP000245657"/>
    </source>
</evidence>
<dbReference type="PANTHER" id="PTHR44591:SF3">
    <property type="entry name" value="RESPONSE REGULATORY DOMAIN-CONTAINING PROTEIN"/>
    <property type="match status" value="1"/>
</dbReference>
<dbReference type="CDD" id="cd17534">
    <property type="entry name" value="REC_DC-like"/>
    <property type="match status" value="1"/>
</dbReference>
<evidence type="ECO:0000313" key="5">
    <source>
        <dbReference type="EMBL" id="PWR73257.1"/>
    </source>
</evidence>
<dbReference type="PANTHER" id="PTHR44591">
    <property type="entry name" value="STRESS RESPONSE REGULATOR PROTEIN 1"/>
    <property type="match status" value="1"/>
</dbReference>
<sequence length="340" mass="38661">MNSERKKILIVEDEFITSMDLTENLESMGFLVPATTDVAEDVLPLAREHSPDLILMDINLKGEMTGVEASNLIKKELDIPIIFVTGQSDESTILKAIESEPFGYILKPFDDRSLKTSIAMALYKHSVEHRLKLSEQRYRTIAESSDNLIAILDVNNKFEYINKSGLNLLNTLPEKIIGSSISEIIPSSSANELHQEINNARQLHEKRHIQVQLFIKDKEIWIYSTFIPLNQGNSNNSQILWISYDITNSVHLQNKLNADGLIQIEKNMEQFQILNDEIRNPLAIIATCVSLDEPPSGPQILKAVKRIDDLVTELDKGWIVSNKVRTFLMRHYQHGENLKS</sequence>
<dbReference type="SUPFAM" id="SSF55785">
    <property type="entry name" value="PYP-like sensor domain (PAS domain)"/>
    <property type="match status" value="1"/>
</dbReference>
<dbReference type="InterPro" id="IPR000014">
    <property type="entry name" value="PAS"/>
</dbReference>
<organism evidence="5 6">
    <name type="scientific">Methanospirillum lacunae</name>
    <dbReference type="NCBI Taxonomy" id="668570"/>
    <lineage>
        <taxon>Archaea</taxon>
        <taxon>Methanobacteriati</taxon>
        <taxon>Methanobacteriota</taxon>
        <taxon>Stenosarchaea group</taxon>
        <taxon>Methanomicrobia</taxon>
        <taxon>Methanomicrobiales</taxon>
        <taxon>Methanospirillaceae</taxon>
        <taxon>Methanospirillum</taxon>
    </lineage>
</organism>
<name>A0A2V2NAB9_9EURY</name>
<dbReference type="AlphaFoldDB" id="A0A2V2NAB9"/>
<dbReference type="Gene3D" id="3.40.50.2300">
    <property type="match status" value="1"/>
</dbReference>
<reference evidence="5 6" key="1">
    <citation type="submission" date="2018-05" db="EMBL/GenBank/DDBJ databases">
        <title>Draft genome of Methanospirillum lacunae Ki8-1.</title>
        <authorList>
            <person name="Dueholm M.S."/>
            <person name="Nielsen P.H."/>
            <person name="Bakmann L.F."/>
            <person name="Otzen D.E."/>
        </authorList>
    </citation>
    <scope>NUCLEOTIDE SEQUENCE [LARGE SCALE GENOMIC DNA]</scope>
    <source>
        <strain evidence="5 6">Ki8-1</strain>
    </source>
</reference>
<dbReference type="InterPro" id="IPR050595">
    <property type="entry name" value="Bact_response_regulator"/>
</dbReference>
<evidence type="ECO:0008006" key="7">
    <source>
        <dbReference type="Google" id="ProtNLM"/>
    </source>
</evidence>
<dbReference type="SMART" id="SM00448">
    <property type="entry name" value="REC"/>
    <property type="match status" value="1"/>
</dbReference>
<proteinExistence type="predicted"/>
<dbReference type="Gene3D" id="3.30.450.20">
    <property type="entry name" value="PAS domain"/>
    <property type="match status" value="1"/>
</dbReference>
<dbReference type="SMART" id="SM00091">
    <property type="entry name" value="PAS"/>
    <property type="match status" value="1"/>
</dbReference>
<evidence type="ECO:0000256" key="1">
    <source>
        <dbReference type="ARBA" id="ARBA00022553"/>
    </source>
</evidence>
<dbReference type="InterPro" id="IPR011006">
    <property type="entry name" value="CheY-like_superfamily"/>
</dbReference>
<protein>
    <recommendedName>
        <fullName evidence="7">Response regulatory domain-containing protein</fullName>
    </recommendedName>
</protein>
<comment type="caution">
    <text evidence="5">The sequence shown here is derived from an EMBL/GenBank/DDBJ whole genome shotgun (WGS) entry which is preliminary data.</text>
</comment>
<evidence type="ECO:0000259" key="4">
    <source>
        <dbReference type="PROSITE" id="PS50112"/>
    </source>
</evidence>
<keyword evidence="6" id="KW-1185">Reference proteome</keyword>
<dbReference type="Proteomes" id="UP000245657">
    <property type="component" value="Unassembled WGS sequence"/>
</dbReference>
<dbReference type="SUPFAM" id="SSF52172">
    <property type="entry name" value="CheY-like"/>
    <property type="match status" value="1"/>
</dbReference>
<dbReference type="InterPro" id="IPR013656">
    <property type="entry name" value="PAS_4"/>
</dbReference>
<dbReference type="Pfam" id="PF00072">
    <property type="entry name" value="Response_reg"/>
    <property type="match status" value="1"/>
</dbReference>
<evidence type="ECO:0000256" key="2">
    <source>
        <dbReference type="PROSITE-ProRule" id="PRU00169"/>
    </source>
</evidence>
<dbReference type="PROSITE" id="PS50112">
    <property type="entry name" value="PAS"/>
    <property type="match status" value="1"/>
</dbReference>
<gene>
    <name evidence="5" type="ORF">DK846_05385</name>
</gene>
<feature type="modified residue" description="4-aspartylphosphate" evidence="2">
    <location>
        <position position="57"/>
    </location>
</feature>
<dbReference type="OrthoDB" id="8127at2157"/>